<evidence type="ECO:0000256" key="1">
    <source>
        <dbReference type="SAM" id="Phobius"/>
    </source>
</evidence>
<comment type="caution">
    <text evidence="2">The sequence shown here is derived from an EMBL/GenBank/DDBJ whole genome shotgun (WGS) entry which is preliminary data.</text>
</comment>
<keyword evidence="1" id="KW-0812">Transmembrane</keyword>
<feature type="transmembrane region" description="Helical" evidence="1">
    <location>
        <begin position="18"/>
        <end position="39"/>
    </location>
</feature>
<accession>A0A6G3QMR9</accession>
<evidence type="ECO:0000313" key="2">
    <source>
        <dbReference type="EMBL" id="NEA84500.1"/>
    </source>
</evidence>
<gene>
    <name evidence="2" type="ORF">G3I53_00085</name>
</gene>
<proteinExistence type="predicted"/>
<dbReference type="AlphaFoldDB" id="A0A6G3QMR9"/>
<reference evidence="2" key="1">
    <citation type="submission" date="2020-01" db="EMBL/GenBank/DDBJ databases">
        <title>Insect and environment-associated Actinomycetes.</title>
        <authorList>
            <person name="Currrie C."/>
            <person name="Chevrette M."/>
            <person name="Carlson C."/>
            <person name="Stubbendieck R."/>
            <person name="Wendt-Pienkowski E."/>
        </authorList>
    </citation>
    <scope>NUCLEOTIDE SEQUENCE</scope>
    <source>
        <strain evidence="2">SID14436</strain>
    </source>
</reference>
<keyword evidence="1" id="KW-0472">Membrane</keyword>
<dbReference type="RefSeq" id="WP_164337197.1">
    <property type="nucleotide sequence ID" value="NZ_JAAGMD010000001.1"/>
</dbReference>
<name>A0A6G3QMR9_9ACTN</name>
<protein>
    <submittedName>
        <fullName evidence="2">Uncharacterized protein</fullName>
    </submittedName>
</protein>
<sequence length="57" mass="6503">MSESHWQDLVALYLDHRFWGGVAVCAVVCVLGVIALLRASREDVTAVLRDLRKFLRF</sequence>
<organism evidence="2">
    <name type="scientific">Streptomyces sp. SID14436</name>
    <dbReference type="NCBI Taxonomy" id="2706070"/>
    <lineage>
        <taxon>Bacteria</taxon>
        <taxon>Bacillati</taxon>
        <taxon>Actinomycetota</taxon>
        <taxon>Actinomycetes</taxon>
        <taxon>Kitasatosporales</taxon>
        <taxon>Streptomycetaceae</taxon>
        <taxon>Streptomyces</taxon>
    </lineage>
</organism>
<dbReference type="EMBL" id="JAAGMD010000001">
    <property type="protein sequence ID" value="NEA84500.1"/>
    <property type="molecule type" value="Genomic_DNA"/>
</dbReference>
<keyword evidence="1" id="KW-1133">Transmembrane helix</keyword>